<reference evidence="3" key="1">
    <citation type="submission" date="2021-10" db="EMBL/GenBank/DDBJ databases">
        <authorList>
            <person name="Criscuolo A."/>
        </authorList>
    </citation>
    <scope>NUCLEOTIDE SEQUENCE</scope>
    <source>
        <strain evidence="3">CIP111885</strain>
    </source>
</reference>
<dbReference type="PANTHER" id="PTHR31302:SF0">
    <property type="entry name" value="TRANSMEMBRANE PROTEIN WITH METALLOPHOSPHOESTERASE DOMAIN"/>
    <property type="match status" value="1"/>
</dbReference>
<keyword evidence="1" id="KW-0472">Membrane</keyword>
<gene>
    <name evidence="3" type="ORF">NEOCIP111885_00870</name>
</gene>
<comment type="caution">
    <text evidence="3">The sequence shown here is derived from an EMBL/GenBank/DDBJ whole genome shotgun (WGS) entry which is preliminary data.</text>
</comment>
<accession>A0A9C7G7N7</accession>
<dbReference type="InterPro" id="IPR029052">
    <property type="entry name" value="Metallo-depent_PP-like"/>
</dbReference>
<dbReference type="RefSeq" id="WP_230495452.1">
    <property type="nucleotide sequence ID" value="NZ_CAKJTG010000004.1"/>
</dbReference>
<feature type="transmembrane region" description="Helical" evidence="1">
    <location>
        <begin position="72"/>
        <end position="94"/>
    </location>
</feature>
<evidence type="ECO:0000313" key="4">
    <source>
        <dbReference type="Proteomes" id="UP000789845"/>
    </source>
</evidence>
<keyword evidence="4" id="KW-1185">Reference proteome</keyword>
<keyword evidence="1" id="KW-1133">Transmembrane helix</keyword>
<feature type="domain" description="Calcineurin-like phosphoesterase" evidence="2">
    <location>
        <begin position="149"/>
        <end position="312"/>
    </location>
</feature>
<evidence type="ECO:0000313" key="3">
    <source>
        <dbReference type="EMBL" id="CAG9607180.1"/>
    </source>
</evidence>
<protein>
    <recommendedName>
        <fullName evidence="2">Calcineurin-like phosphoesterase domain-containing protein</fullName>
    </recommendedName>
</protein>
<dbReference type="GO" id="GO:0016787">
    <property type="term" value="F:hydrolase activity"/>
    <property type="evidence" value="ECO:0007669"/>
    <property type="project" value="InterPro"/>
</dbReference>
<dbReference type="CDD" id="cd07385">
    <property type="entry name" value="MPP_YkuE_C"/>
    <property type="match status" value="1"/>
</dbReference>
<evidence type="ECO:0000256" key="1">
    <source>
        <dbReference type="SAM" id="Phobius"/>
    </source>
</evidence>
<dbReference type="PANTHER" id="PTHR31302">
    <property type="entry name" value="TRANSMEMBRANE PROTEIN WITH METALLOPHOSPHOESTERASE DOMAIN-RELATED"/>
    <property type="match status" value="1"/>
</dbReference>
<name>A0A9C7G7N7_9BACI</name>
<feature type="transmembrane region" description="Helical" evidence="1">
    <location>
        <begin position="106"/>
        <end position="125"/>
    </location>
</feature>
<dbReference type="AlphaFoldDB" id="A0A9C7G7N7"/>
<evidence type="ECO:0000259" key="2">
    <source>
        <dbReference type="Pfam" id="PF00149"/>
    </source>
</evidence>
<dbReference type="Proteomes" id="UP000789845">
    <property type="component" value="Unassembled WGS sequence"/>
</dbReference>
<dbReference type="InterPro" id="IPR004843">
    <property type="entry name" value="Calcineurin-like_PHP"/>
</dbReference>
<organism evidence="3 4">
    <name type="scientific">Pseudoneobacillus rhizosphaerae</name>
    <dbReference type="NCBI Taxonomy" id="2880968"/>
    <lineage>
        <taxon>Bacteria</taxon>
        <taxon>Bacillati</taxon>
        <taxon>Bacillota</taxon>
        <taxon>Bacilli</taxon>
        <taxon>Bacillales</taxon>
        <taxon>Bacillaceae</taxon>
        <taxon>Pseudoneobacillus</taxon>
    </lineage>
</organism>
<dbReference type="EMBL" id="CAKJTG010000004">
    <property type="protein sequence ID" value="CAG9607180.1"/>
    <property type="molecule type" value="Genomic_DNA"/>
</dbReference>
<dbReference type="Pfam" id="PF00149">
    <property type="entry name" value="Metallophos"/>
    <property type="match status" value="1"/>
</dbReference>
<feature type="transmembrane region" description="Helical" evidence="1">
    <location>
        <begin position="41"/>
        <end position="60"/>
    </location>
</feature>
<dbReference type="SUPFAM" id="SSF56300">
    <property type="entry name" value="Metallo-dependent phosphatases"/>
    <property type="match status" value="1"/>
</dbReference>
<proteinExistence type="predicted"/>
<feature type="transmembrane region" description="Helical" evidence="1">
    <location>
        <begin position="5"/>
        <end position="25"/>
    </location>
</feature>
<sequence length="372" mass="42192">MRPRIIFRIILFLIIYSTIGFYISWNGWAWLNQVFGLENKWLYGLIAGLLFYSYLIGRGIKKLAIFRIIGSYWFAVLQYALLLLPITNIIVLVLTSGGLPEDQVVAWAGTIFLVIFGILFSYGTFNAYSPVVRTYAVTIPKQTNQFSKLRIAMASDMHFGHLSGLSHLQRLVKGINELRPDIILLPGDIIDDDPEPFIQKKMGDVMSQLSAPLGIFGVLGNHEYYGRAIPEFVKEMERIGVKILQDELIEVKESFWLVGRKDKTDSNRQPIDQLISNLTLDKPVIMMDHQPAEIKQAAKSGVDLLLSGHTHRGQMSPNHLVTKKMYDLDWGYQTFNQLHAIVSSGFGFWGPPIRIGSRSEIVQIEVTFTKDI</sequence>
<dbReference type="Gene3D" id="3.60.21.10">
    <property type="match status" value="1"/>
</dbReference>
<keyword evidence="1" id="KW-0812">Transmembrane</keyword>
<dbReference type="InterPro" id="IPR051158">
    <property type="entry name" value="Metallophosphoesterase_sf"/>
</dbReference>